<dbReference type="Proteomes" id="UP000219193">
    <property type="component" value="Unassembled WGS sequence"/>
</dbReference>
<dbReference type="Pfam" id="PF04116">
    <property type="entry name" value="FA_hydroxylase"/>
    <property type="match status" value="1"/>
</dbReference>
<comment type="similarity">
    <text evidence="1">Belongs to the sterol desaturase family.</text>
</comment>
<evidence type="ECO:0000256" key="4">
    <source>
        <dbReference type="SAM" id="Phobius"/>
    </source>
</evidence>
<evidence type="ECO:0000256" key="2">
    <source>
        <dbReference type="ARBA" id="ARBA00022746"/>
    </source>
</evidence>
<dbReference type="OrthoDB" id="5243888at2"/>
<name>A0A285X7T6_9FLAO</name>
<keyword evidence="2" id="KW-0125">Carotenoid biosynthesis</keyword>
<dbReference type="GO" id="GO:0016119">
    <property type="term" value="P:carotene metabolic process"/>
    <property type="evidence" value="ECO:0007669"/>
    <property type="project" value="TreeGrafter"/>
</dbReference>
<dbReference type="GO" id="GO:0005506">
    <property type="term" value="F:iron ion binding"/>
    <property type="evidence" value="ECO:0007669"/>
    <property type="project" value="InterPro"/>
</dbReference>
<keyword evidence="3" id="KW-0560">Oxidoreductase</keyword>
<accession>A0A285X7T6</accession>
<gene>
    <name evidence="6" type="ORF">SAMN06296241_2966</name>
</gene>
<feature type="domain" description="Fatty acid hydroxylase" evidence="5">
    <location>
        <begin position="12"/>
        <end position="140"/>
    </location>
</feature>
<dbReference type="AlphaFoldDB" id="A0A285X7T6"/>
<feature type="transmembrane region" description="Helical" evidence="4">
    <location>
        <begin position="55"/>
        <end position="72"/>
    </location>
</feature>
<dbReference type="EMBL" id="OCMF01000005">
    <property type="protein sequence ID" value="SOC81390.1"/>
    <property type="molecule type" value="Genomic_DNA"/>
</dbReference>
<keyword evidence="7" id="KW-1185">Reference proteome</keyword>
<feature type="transmembrane region" description="Helical" evidence="4">
    <location>
        <begin position="78"/>
        <end position="101"/>
    </location>
</feature>
<dbReference type="InterPro" id="IPR006694">
    <property type="entry name" value="Fatty_acid_hydroxylase"/>
</dbReference>
<protein>
    <submittedName>
        <fullName evidence="6">Beta-carotene 3-hydroxylase</fullName>
    </submittedName>
</protein>
<reference evidence="7" key="1">
    <citation type="submission" date="2017-09" db="EMBL/GenBank/DDBJ databases">
        <authorList>
            <person name="Varghese N."/>
            <person name="Submissions S."/>
        </authorList>
    </citation>
    <scope>NUCLEOTIDE SEQUENCE [LARGE SCALE GENOMIC DNA]</scope>
    <source>
        <strain evidence="7">CGMCC 1.12641</strain>
    </source>
</reference>
<evidence type="ECO:0000313" key="7">
    <source>
        <dbReference type="Proteomes" id="UP000219193"/>
    </source>
</evidence>
<sequence length="155" mass="18581">METIALNFFIVLAAFLAMEGVAWFTHKYIMHGLLWTLHKDHHKKESSGFFEHNDFFFLIFAIPGIISLYFGVEAGYNYLFWIGFGITLYGTAYFFVHDIFIHQRFKVLRKIDNSYFKAIRRAHKMHHKHINKEDGECFGMLWVPMKYFQEQRKRA</sequence>
<evidence type="ECO:0000256" key="1">
    <source>
        <dbReference type="ARBA" id="ARBA00009324"/>
    </source>
</evidence>
<keyword evidence="4" id="KW-0812">Transmembrane</keyword>
<dbReference type="PANTHER" id="PTHR31899">
    <property type="entry name" value="BETA-CAROTENE 3-HYDROXYLASE 1, CHLOROPLASTIC"/>
    <property type="match status" value="1"/>
</dbReference>
<evidence type="ECO:0000259" key="5">
    <source>
        <dbReference type="Pfam" id="PF04116"/>
    </source>
</evidence>
<dbReference type="PANTHER" id="PTHR31899:SF9">
    <property type="entry name" value="BETA-CAROTENE 3-HYDROXYLASE 1, CHLOROPLASTIC"/>
    <property type="match status" value="1"/>
</dbReference>
<keyword evidence="4" id="KW-0472">Membrane</keyword>
<dbReference type="GO" id="GO:0010291">
    <property type="term" value="F:beta-carotene 3-hydroxylase activity"/>
    <property type="evidence" value="ECO:0007669"/>
    <property type="project" value="TreeGrafter"/>
</dbReference>
<evidence type="ECO:0000313" key="6">
    <source>
        <dbReference type="EMBL" id="SOC81390.1"/>
    </source>
</evidence>
<dbReference type="InterPro" id="IPR045019">
    <property type="entry name" value="BETA-OHASE-like"/>
</dbReference>
<dbReference type="GO" id="GO:0016123">
    <property type="term" value="P:xanthophyll biosynthetic process"/>
    <property type="evidence" value="ECO:0007669"/>
    <property type="project" value="TreeGrafter"/>
</dbReference>
<dbReference type="RefSeq" id="WP_097057170.1">
    <property type="nucleotide sequence ID" value="NZ_OCMF01000005.1"/>
</dbReference>
<keyword evidence="4" id="KW-1133">Transmembrane helix</keyword>
<organism evidence="6 7">
    <name type="scientific">Salinimicrobium sediminis</name>
    <dbReference type="NCBI Taxonomy" id="1343891"/>
    <lineage>
        <taxon>Bacteria</taxon>
        <taxon>Pseudomonadati</taxon>
        <taxon>Bacteroidota</taxon>
        <taxon>Flavobacteriia</taxon>
        <taxon>Flavobacteriales</taxon>
        <taxon>Flavobacteriaceae</taxon>
        <taxon>Salinimicrobium</taxon>
    </lineage>
</organism>
<evidence type="ECO:0000256" key="3">
    <source>
        <dbReference type="ARBA" id="ARBA00023002"/>
    </source>
</evidence>
<proteinExistence type="inferred from homology"/>
<feature type="transmembrane region" description="Helical" evidence="4">
    <location>
        <begin position="6"/>
        <end position="25"/>
    </location>
</feature>